<evidence type="ECO:0000313" key="1">
    <source>
        <dbReference type="EMBL" id="AFD26472.1"/>
    </source>
</evidence>
<dbReference type="Proteomes" id="UP000007575">
    <property type="component" value="Chromosome"/>
</dbReference>
<sequence>MRRPHAPARAQPGDPLGAALEAQGFTVQDEPGLGRRFAFEGGTYYLVSAEGDETFYHLLYPNFWELESDEEYVRALYACDAVNREAKLVKLHTAENDVWAGVESLHETPAAFAAQVPRYLSYLQESVRAFRDVMLAAAEDLAEAGA</sequence>
<dbReference type="HOGENOM" id="CLU_139038_0_0_0"/>
<gene>
    <name evidence="1" type="ordered locus">DGo_CA2545</name>
</gene>
<dbReference type="STRING" id="745776.DGo_CA2545"/>
<evidence type="ECO:0008006" key="3">
    <source>
        <dbReference type="Google" id="ProtNLM"/>
    </source>
</evidence>
<keyword evidence="2" id="KW-1185">Reference proteome</keyword>
<accession>H8GSL1</accession>
<reference evidence="1 2" key="1">
    <citation type="journal article" date="2012" name="PLoS ONE">
        <title>Genome sequence and transcriptome analysis of the radioresistant bacterium Deinococcus gobiensis: insights into the extreme environmental adaptations.</title>
        <authorList>
            <person name="Yuan M."/>
            <person name="Chen M."/>
            <person name="Zhang W."/>
            <person name="Lu W."/>
            <person name="Wang J."/>
            <person name="Yang M."/>
            <person name="Zhao P."/>
            <person name="Tang R."/>
            <person name="Li X."/>
            <person name="Hao Y."/>
            <person name="Zhou Z."/>
            <person name="Zhan Y."/>
            <person name="Yu H."/>
            <person name="Teng C."/>
            <person name="Yan Y."/>
            <person name="Ping S."/>
            <person name="Wang Y."/>
            <person name="Lin M."/>
        </authorList>
    </citation>
    <scope>NUCLEOTIDE SEQUENCE [LARGE SCALE GENOMIC DNA]</scope>
    <source>
        <strain evidence="1 2">I-0</strain>
    </source>
</reference>
<protein>
    <recommendedName>
        <fullName evidence="3">Sensory transduction regulator</fullName>
    </recommendedName>
</protein>
<proteinExistence type="predicted"/>
<dbReference type="AlphaFoldDB" id="H8GSL1"/>
<dbReference type="KEGG" id="dgo:DGo_CA2545"/>
<evidence type="ECO:0000313" key="2">
    <source>
        <dbReference type="Proteomes" id="UP000007575"/>
    </source>
</evidence>
<dbReference type="PATRIC" id="fig|745776.4.peg.2611"/>
<dbReference type="EMBL" id="CP002191">
    <property type="protein sequence ID" value="AFD26472.1"/>
    <property type="molecule type" value="Genomic_DNA"/>
</dbReference>
<name>H8GSL1_DEIGI</name>
<organism evidence="1 2">
    <name type="scientific">Deinococcus gobiensis (strain DSM 21396 / JCM 16679 / CGMCC 1.7299 / I-0)</name>
    <dbReference type="NCBI Taxonomy" id="745776"/>
    <lineage>
        <taxon>Bacteria</taxon>
        <taxon>Thermotogati</taxon>
        <taxon>Deinococcota</taxon>
        <taxon>Deinococci</taxon>
        <taxon>Deinococcales</taxon>
        <taxon>Deinococcaceae</taxon>
        <taxon>Deinococcus</taxon>
    </lineage>
</organism>